<dbReference type="InterPro" id="IPR025659">
    <property type="entry name" value="Tubby-like_C"/>
</dbReference>
<gene>
    <name evidence="2" type="ORF">VNO78_25558</name>
</gene>
<organism evidence="2 3">
    <name type="scientific">Psophocarpus tetragonolobus</name>
    <name type="common">Winged bean</name>
    <name type="synonym">Dolichos tetragonolobus</name>
    <dbReference type="NCBI Taxonomy" id="3891"/>
    <lineage>
        <taxon>Eukaryota</taxon>
        <taxon>Viridiplantae</taxon>
        <taxon>Streptophyta</taxon>
        <taxon>Embryophyta</taxon>
        <taxon>Tracheophyta</taxon>
        <taxon>Spermatophyta</taxon>
        <taxon>Magnoliopsida</taxon>
        <taxon>eudicotyledons</taxon>
        <taxon>Gunneridae</taxon>
        <taxon>Pentapetalae</taxon>
        <taxon>rosids</taxon>
        <taxon>fabids</taxon>
        <taxon>Fabales</taxon>
        <taxon>Fabaceae</taxon>
        <taxon>Papilionoideae</taxon>
        <taxon>50 kb inversion clade</taxon>
        <taxon>NPAAA clade</taxon>
        <taxon>indigoferoid/millettioid clade</taxon>
        <taxon>Phaseoleae</taxon>
        <taxon>Psophocarpus</taxon>
    </lineage>
</organism>
<dbReference type="InterPro" id="IPR038595">
    <property type="entry name" value="LOR_sf"/>
</dbReference>
<evidence type="ECO:0000313" key="2">
    <source>
        <dbReference type="EMBL" id="KAK7390259.1"/>
    </source>
</evidence>
<sequence length="206" mass="23181">MQTREPCTTNLVSPITNTVVIGSEYCVPFPTGLEIVRTLKTFPKLDEFAVKDVHGNTVFNLQRPSFSAHNRCLLHDNAGNPIVTLRKKRMTAHNRWQIFRGKSDQINDLLFSVKRPSVFQLLMTTLELEVFLAKNKTTEEKVYDFKVEGSWSNGSCDVYSVQSSNIIAQMAKHDIQTTGSENFVVKVEANVDSAFIVALIVILSLE</sequence>
<dbReference type="Pfam" id="PF04525">
    <property type="entry name" value="LOR"/>
    <property type="match status" value="1"/>
</dbReference>
<reference evidence="2 3" key="1">
    <citation type="submission" date="2024-01" db="EMBL/GenBank/DDBJ databases">
        <title>The genomes of 5 underutilized Papilionoideae crops provide insights into root nodulation and disease resistanc.</title>
        <authorList>
            <person name="Jiang F."/>
        </authorList>
    </citation>
    <scope>NUCLEOTIDE SEQUENCE [LARGE SCALE GENOMIC DNA]</scope>
    <source>
        <strain evidence="2">DUOXIRENSHENG_FW03</strain>
        <tissue evidence="2">Leaves</tissue>
    </source>
</reference>
<dbReference type="Gene3D" id="2.40.160.200">
    <property type="entry name" value="LURP1-related"/>
    <property type="match status" value="1"/>
</dbReference>
<dbReference type="InterPro" id="IPR007612">
    <property type="entry name" value="LOR"/>
</dbReference>
<accession>A0AAN9S637</accession>
<name>A0AAN9S637_PSOTE</name>
<protein>
    <submittedName>
        <fullName evidence="2">Uncharacterized protein</fullName>
    </submittedName>
</protein>
<dbReference type="PANTHER" id="PTHR31087">
    <property type="match status" value="1"/>
</dbReference>
<proteinExistence type="inferred from homology"/>
<dbReference type="PANTHER" id="PTHR31087:SF58">
    <property type="entry name" value="OS07G0230700 PROTEIN"/>
    <property type="match status" value="1"/>
</dbReference>
<evidence type="ECO:0000313" key="3">
    <source>
        <dbReference type="Proteomes" id="UP001386955"/>
    </source>
</evidence>
<dbReference type="SUPFAM" id="SSF54518">
    <property type="entry name" value="Tubby C-terminal domain-like"/>
    <property type="match status" value="1"/>
</dbReference>
<comment type="similarity">
    <text evidence="1">Belongs to the LOR family.</text>
</comment>
<comment type="caution">
    <text evidence="2">The sequence shown here is derived from an EMBL/GenBank/DDBJ whole genome shotgun (WGS) entry which is preliminary data.</text>
</comment>
<keyword evidence="3" id="KW-1185">Reference proteome</keyword>
<dbReference type="AlphaFoldDB" id="A0AAN9S637"/>
<dbReference type="EMBL" id="JAYMYS010000006">
    <property type="protein sequence ID" value="KAK7390259.1"/>
    <property type="molecule type" value="Genomic_DNA"/>
</dbReference>
<dbReference type="Proteomes" id="UP001386955">
    <property type="component" value="Unassembled WGS sequence"/>
</dbReference>
<evidence type="ECO:0000256" key="1">
    <source>
        <dbReference type="ARBA" id="ARBA00005437"/>
    </source>
</evidence>